<dbReference type="SUPFAM" id="SSF55073">
    <property type="entry name" value="Nucleotide cyclase"/>
    <property type="match status" value="1"/>
</dbReference>
<dbReference type="Gene3D" id="3.30.70.270">
    <property type="match status" value="1"/>
</dbReference>
<comment type="caution">
    <text evidence="2">The sequence shown here is derived from an EMBL/GenBank/DDBJ whole genome shotgun (WGS) entry which is preliminary data.</text>
</comment>
<dbReference type="PROSITE" id="PS50887">
    <property type="entry name" value="GGDEF"/>
    <property type="match status" value="1"/>
</dbReference>
<reference evidence="3" key="1">
    <citation type="submission" date="2018-04" db="EMBL/GenBank/DDBJ databases">
        <authorList>
            <person name="Cornet L."/>
        </authorList>
    </citation>
    <scope>NUCLEOTIDE SEQUENCE [LARGE SCALE GENOMIC DNA]</scope>
</reference>
<protein>
    <recommendedName>
        <fullName evidence="1">GGDEF domain-containing protein</fullName>
    </recommendedName>
</protein>
<dbReference type="Pfam" id="PF00990">
    <property type="entry name" value="GGDEF"/>
    <property type="match status" value="1"/>
</dbReference>
<proteinExistence type="predicted"/>
<dbReference type="CDD" id="cd01949">
    <property type="entry name" value="GGDEF"/>
    <property type="match status" value="1"/>
</dbReference>
<evidence type="ECO:0000313" key="3">
    <source>
        <dbReference type="Proteomes" id="UP000249354"/>
    </source>
</evidence>
<sequence>MVYYLILVPNRPFGIALSPLCSLAWLWADTTTKQSTIPLLPIWNARVRLSFFTLVIDLISLQKRAYQKERRFARTDGLTGIHNWHFFRETLRLEIERSRRYKTSFALAYLDLDNFKAVNDRLGPQEGDRLLKILARQLRGTLRAWFNRRLHFQANA</sequence>
<evidence type="ECO:0000313" key="2">
    <source>
        <dbReference type="EMBL" id="PZO11384.1"/>
    </source>
</evidence>
<name>A0A2W4TUN1_9CYAN</name>
<dbReference type="PANTHER" id="PTHR46663">
    <property type="entry name" value="DIGUANYLATE CYCLASE DGCT-RELATED"/>
    <property type="match status" value="1"/>
</dbReference>
<dbReference type="InterPro" id="IPR043128">
    <property type="entry name" value="Rev_trsase/Diguanyl_cyclase"/>
</dbReference>
<reference evidence="2 3" key="2">
    <citation type="submission" date="2018-06" db="EMBL/GenBank/DDBJ databases">
        <title>Metagenomic assembly of (sub)arctic Cyanobacteria and their associated microbiome from non-axenic cultures.</title>
        <authorList>
            <person name="Baurain D."/>
        </authorList>
    </citation>
    <scope>NUCLEOTIDE SEQUENCE [LARGE SCALE GENOMIC DNA]</scope>
    <source>
        <strain evidence="2">ULC129bin1</strain>
    </source>
</reference>
<gene>
    <name evidence="2" type="ORF">DCF25_19520</name>
</gene>
<accession>A0A2W4TUN1</accession>
<organism evidence="2 3">
    <name type="scientific">Leptolyngbya foveolarum</name>
    <dbReference type="NCBI Taxonomy" id="47253"/>
    <lineage>
        <taxon>Bacteria</taxon>
        <taxon>Bacillati</taxon>
        <taxon>Cyanobacteriota</taxon>
        <taxon>Cyanophyceae</taxon>
        <taxon>Leptolyngbyales</taxon>
        <taxon>Leptolyngbyaceae</taxon>
        <taxon>Leptolyngbya group</taxon>
        <taxon>Leptolyngbya</taxon>
    </lineage>
</organism>
<dbReference type="PANTHER" id="PTHR46663:SF4">
    <property type="entry name" value="DIGUANYLATE CYCLASE DGCT-RELATED"/>
    <property type="match status" value="1"/>
</dbReference>
<dbReference type="InterPro" id="IPR029787">
    <property type="entry name" value="Nucleotide_cyclase"/>
</dbReference>
<dbReference type="AlphaFoldDB" id="A0A2W4TUN1"/>
<evidence type="ECO:0000259" key="1">
    <source>
        <dbReference type="PROSITE" id="PS50887"/>
    </source>
</evidence>
<dbReference type="NCBIfam" id="TIGR00254">
    <property type="entry name" value="GGDEF"/>
    <property type="match status" value="1"/>
</dbReference>
<dbReference type="InterPro" id="IPR052163">
    <property type="entry name" value="DGC-Regulatory_Protein"/>
</dbReference>
<dbReference type="Proteomes" id="UP000249354">
    <property type="component" value="Unassembled WGS sequence"/>
</dbReference>
<dbReference type="EMBL" id="QBMC01000186">
    <property type="protein sequence ID" value="PZO11384.1"/>
    <property type="molecule type" value="Genomic_DNA"/>
</dbReference>
<dbReference type="InterPro" id="IPR000160">
    <property type="entry name" value="GGDEF_dom"/>
</dbReference>
<feature type="domain" description="GGDEF" evidence="1">
    <location>
        <begin position="103"/>
        <end position="156"/>
    </location>
</feature>